<dbReference type="PANTHER" id="PTHR45614">
    <property type="entry name" value="MYB PROTEIN-RELATED"/>
    <property type="match status" value="1"/>
</dbReference>
<dbReference type="AlphaFoldDB" id="A0AAW1GX80"/>
<protein>
    <submittedName>
        <fullName evidence="10">Uncharacterized protein</fullName>
    </submittedName>
</protein>
<evidence type="ECO:0000256" key="1">
    <source>
        <dbReference type="ARBA" id="ARBA00004123"/>
    </source>
</evidence>
<feature type="domain" description="Myb-like" evidence="8">
    <location>
        <begin position="138"/>
        <end position="188"/>
    </location>
</feature>
<feature type="compositionally biased region" description="Polar residues" evidence="7">
    <location>
        <begin position="230"/>
        <end position="240"/>
    </location>
</feature>
<dbReference type="InterPro" id="IPR009057">
    <property type="entry name" value="Homeodomain-like_sf"/>
</dbReference>
<accession>A0AAW1GX80</accession>
<dbReference type="GO" id="GO:0000978">
    <property type="term" value="F:RNA polymerase II cis-regulatory region sequence-specific DNA binding"/>
    <property type="evidence" value="ECO:0007669"/>
    <property type="project" value="TreeGrafter"/>
</dbReference>
<keyword evidence="2" id="KW-0677">Repeat</keyword>
<sequence>MSQQFQNNNMNIHQKDSNFSFHERDSPALDLSLSTSKSTQNCENTKMGFQIWVPLSSSDGNVAKMGDSKGQKCHENEGLKKENGPSKLCSRGHWRPAEDAKLKELVLQFGPQNWNLIAEKLEGRSGKSCRLRWFNQLDSRINRKPFSEDEEERLKYAHRIYGNKWAMIARLFPGRTDNAVKNHWHVMKAREEREKSCYHSRKRTFTALTNHGNNDNCMAMKVKMIKSNNNASGVTDESSISSSKNNKNNNKNNNNVDHESAASTCTDLSLSNTTSSMCLPGLFSYGTISQQQHHQTSCRDRQKGTFIPTSFVLYSFLFVV</sequence>
<feature type="compositionally biased region" description="Low complexity" evidence="7">
    <location>
        <begin position="241"/>
        <end position="255"/>
    </location>
</feature>
<dbReference type="InterPro" id="IPR050560">
    <property type="entry name" value="MYB_TF"/>
</dbReference>
<name>A0AAW1GX80_SAPOF</name>
<comment type="caution">
    <text evidence="10">The sequence shown here is derived from an EMBL/GenBank/DDBJ whole genome shotgun (WGS) entry which is preliminary data.</text>
</comment>
<dbReference type="PANTHER" id="PTHR45614:SF259">
    <property type="entry name" value="MYB DOMAIN PROTEIN 89-RELATED"/>
    <property type="match status" value="1"/>
</dbReference>
<dbReference type="GO" id="GO:0005634">
    <property type="term" value="C:nucleus"/>
    <property type="evidence" value="ECO:0007669"/>
    <property type="project" value="UniProtKB-SubCell"/>
</dbReference>
<dbReference type="GO" id="GO:0000981">
    <property type="term" value="F:DNA-binding transcription factor activity, RNA polymerase II-specific"/>
    <property type="evidence" value="ECO:0007669"/>
    <property type="project" value="TreeGrafter"/>
</dbReference>
<dbReference type="Gene3D" id="1.10.10.60">
    <property type="entry name" value="Homeodomain-like"/>
    <property type="match status" value="2"/>
</dbReference>
<evidence type="ECO:0000256" key="4">
    <source>
        <dbReference type="ARBA" id="ARBA00023125"/>
    </source>
</evidence>
<evidence type="ECO:0000256" key="3">
    <source>
        <dbReference type="ARBA" id="ARBA00023015"/>
    </source>
</evidence>
<dbReference type="PROSITE" id="PS51294">
    <property type="entry name" value="HTH_MYB"/>
    <property type="match status" value="2"/>
</dbReference>
<evidence type="ECO:0000256" key="5">
    <source>
        <dbReference type="ARBA" id="ARBA00023163"/>
    </source>
</evidence>
<feature type="domain" description="Myb-like" evidence="8">
    <location>
        <begin position="91"/>
        <end position="137"/>
    </location>
</feature>
<gene>
    <name evidence="10" type="ORF">RND81_13G077700</name>
</gene>
<evidence type="ECO:0000256" key="6">
    <source>
        <dbReference type="ARBA" id="ARBA00023242"/>
    </source>
</evidence>
<dbReference type="SUPFAM" id="SSF46689">
    <property type="entry name" value="Homeodomain-like"/>
    <property type="match status" value="1"/>
</dbReference>
<feature type="region of interest" description="Disordered" evidence="7">
    <location>
        <begin position="65"/>
        <end position="92"/>
    </location>
</feature>
<dbReference type="EMBL" id="JBDFQZ010000013">
    <property type="protein sequence ID" value="KAK9668678.1"/>
    <property type="molecule type" value="Genomic_DNA"/>
</dbReference>
<evidence type="ECO:0000256" key="7">
    <source>
        <dbReference type="SAM" id="MobiDB-lite"/>
    </source>
</evidence>
<feature type="domain" description="HTH myb-type" evidence="9">
    <location>
        <begin position="91"/>
        <end position="137"/>
    </location>
</feature>
<keyword evidence="11" id="KW-1185">Reference proteome</keyword>
<keyword evidence="4" id="KW-0238">DNA-binding</keyword>
<dbReference type="InterPro" id="IPR001005">
    <property type="entry name" value="SANT/Myb"/>
</dbReference>
<comment type="subcellular location">
    <subcellularLocation>
        <location evidence="1">Nucleus</location>
    </subcellularLocation>
</comment>
<keyword evidence="6" id="KW-0539">Nucleus</keyword>
<reference evidence="10" key="1">
    <citation type="submission" date="2024-03" db="EMBL/GenBank/DDBJ databases">
        <title>WGS assembly of Saponaria officinalis var. Norfolk2.</title>
        <authorList>
            <person name="Jenkins J."/>
            <person name="Shu S."/>
            <person name="Grimwood J."/>
            <person name="Barry K."/>
            <person name="Goodstein D."/>
            <person name="Schmutz J."/>
            <person name="Leebens-Mack J."/>
            <person name="Osbourn A."/>
        </authorList>
    </citation>
    <scope>NUCLEOTIDE SEQUENCE [LARGE SCALE GENOMIC DNA]</scope>
    <source>
        <strain evidence="10">JIC</strain>
    </source>
</reference>
<dbReference type="InterPro" id="IPR017930">
    <property type="entry name" value="Myb_dom"/>
</dbReference>
<evidence type="ECO:0000256" key="2">
    <source>
        <dbReference type="ARBA" id="ARBA00022737"/>
    </source>
</evidence>
<dbReference type="PROSITE" id="PS50090">
    <property type="entry name" value="MYB_LIKE"/>
    <property type="match status" value="2"/>
</dbReference>
<feature type="compositionally biased region" description="Basic and acidic residues" evidence="7">
    <location>
        <begin position="66"/>
        <end position="84"/>
    </location>
</feature>
<feature type="region of interest" description="Disordered" evidence="7">
    <location>
        <begin position="230"/>
        <end position="258"/>
    </location>
</feature>
<evidence type="ECO:0000259" key="8">
    <source>
        <dbReference type="PROSITE" id="PS50090"/>
    </source>
</evidence>
<feature type="domain" description="HTH myb-type" evidence="9">
    <location>
        <begin position="138"/>
        <end position="192"/>
    </location>
</feature>
<proteinExistence type="predicted"/>
<dbReference type="FunFam" id="1.10.10.60:FF:000060">
    <property type="entry name" value="MYB transcription factor"/>
    <property type="match status" value="1"/>
</dbReference>
<dbReference type="Proteomes" id="UP001443914">
    <property type="component" value="Unassembled WGS sequence"/>
</dbReference>
<evidence type="ECO:0000259" key="9">
    <source>
        <dbReference type="PROSITE" id="PS51294"/>
    </source>
</evidence>
<dbReference type="CDD" id="cd00167">
    <property type="entry name" value="SANT"/>
    <property type="match status" value="2"/>
</dbReference>
<dbReference type="SMART" id="SM00717">
    <property type="entry name" value="SANT"/>
    <property type="match status" value="2"/>
</dbReference>
<keyword evidence="3" id="KW-0805">Transcription regulation</keyword>
<evidence type="ECO:0000313" key="11">
    <source>
        <dbReference type="Proteomes" id="UP001443914"/>
    </source>
</evidence>
<keyword evidence="5" id="KW-0804">Transcription</keyword>
<evidence type="ECO:0000313" key="10">
    <source>
        <dbReference type="EMBL" id="KAK9668678.1"/>
    </source>
</evidence>
<organism evidence="10 11">
    <name type="scientific">Saponaria officinalis</name>
    <name type="common">Common soapwort</name>
    <name type="synonym">Lychnis saponaria</name>
    <dbReference type="NCBI Taxonomy" id="3572"/>
    <lineage>
        <taxon>Eukaryota</taxon>
        <taxon>Viridiplantae</taxon>
        <taxon>Streptophyta</taxon>
        <taxon>Embryophyta</taxon>
        <taxon>Tracheophyta</taxon>
        <taxon>Spermatophyta</taxon>
        <taxon>Magnoliopsida</taxon>
        <taxon>eudicotyledons</taxon>
        <taxon>Gunneridae</taxon>
        <taxon>Pentapetalae</taxon>
        <taxon>Caryophyllales</taxon>
        <taxon>Caryophyllaceae</taxon>
        <taxon>Caryophylleae</taxon>
        <taxon>Saponaria</taxon>
    </lineage>
</organism>
<dbReference type="Pfam" id="PF13921">
    <property type="entry name" value="Myb_DNA-bind_6"/>
    <property type="match status" value="1"/>
</dbReference>